<sequence length="118" mass="12738">MKISTQTYLHRSIKGIVVFTFLLLSFTTSAFAIDLKTALSKGLAGEVDSGYLAIPPGASGEARPLVSSVNSERRAAYVSLGQKNGVTTEIAGKATFEKRYPGFPPGTWVQIQGRWTQK</sequence>
<protein>
    <recommendedName>
        <fullName evidence="2">DUF1318 domain-containing protein</fullName>
    </recommendedName>
</protein>
<dbReference type="OrthoDB" id="598150at2"/>
<dbReference type="EMBL" id="CP001101">
    <property type="protein sequence ID" value="ACE04397.1"/>
    <property type="molecule type" value="Genomic_DNA"/>
</dbReference>
<gene>
    <name evidence="1" type="ordered locus">Cphamn1_1471</name>
</gene>
<dbReference type="STRING" id="331678.Cphamn1_1471"/>
<dbReference type="KEGG" id="cpb:Cphamn1_1471"/>
<dbReference type="AlphaFoldDB" id="B3EJM8"/>
<name>B3EJM8_CHLPB</name>
<dbReference type="eggNOG" id="COG3784">
    <property type="taxonomic scope" value="Bacteria"/>
</dbReference>
<evidence type="ECO:0008006" key="2">
    <source>
        <dbReference type="Google" id="ProtNLM"/>
    </source>
</evidence>
<dbReference type="HOGENOM" id="CLU_146585_1_0_10"/>
<proteinExistence type="predicted"/>
<evidence type="ECO:0000313" key="1">
    <source>
        <dbReference type="EMBL" id="ACE04397.1"/>
    </source>
</evidence>
<organism evidence="1">
    <name type="scientific">Chlorobium phaeobacteroides (strain BS1)</name>
    <dbReference type="NCBI Taxonomy" id="331678"/>
    <lineage>
        <taxon>Bacteria</taxon>
        <taxon>Pseudomonadati</taxon>
        <taxon>Chlorobiota</taxon>
        <taxon>Chlorobiia</taxon>
        <taxon>Chlorobiales</taxon>
        <taxon>Chlorobiaceae</taxon>
        <taxon>Chlorobium/Pelodictyon group</taxon>
        <taxon>Chlorobium</taxon>
    </lineage>
</organism>
<dbReference type="PIRSF" id="PIRSF025560">
    <property type="entry name" value="UCP025560"/>
    <property type="match status" value="1"/>
</dbReference>
<accession>B3EJM8</accession>
<dbReference type="InterPro" id="IPR008309">
    <property type="entry name" value="YdbL"/>
</dbReference>
<reference evidence="1" key="1">
    <citation type="submission" date="2008-06" db="EMBL/GenBank/DDBJ databases">
        <title>Complete sequence of Chlorobium phaeobacteroides BS1.</title>
        <authorList>
            <consortium name="US DOE Joint Genome Institute"/>
            <person name="Lucas S."/>
            <person name="Copeland A."/>
            <person name="Lapidus A."/>
            <person name="Glavina del Rio T."/>
            <person name="Dalin E."/>
            <person name="Tice H."/>
            <person name="Bruce D."/>
            <person name="Goodwin L."/>
            <person name="Pitluck S."/>
            <person name="Schmutz J."/>
            <person name="Larimer F."/>
            <person name="Land M."/>
            <person name="Hauser L."/>
            <person name="Kyrpides N."/>
            <person name="Ovchinnikova G."/>
            <person name="Li T."/>
            <person name="Liu Z."/>
            <person name="Zhao F."/>
            <person name="Overmann J."/>
            <person name="Bryant D.A."/>
            <person name="Richardson P."/>
        </authorList>
    </citation>
    <scope>NUCLEOTIDE SEQUENCE [LARGE SCALE GENOMIC DNA]</scope>
    <source>
        <strain evidence="1">BS1</strain>
    </source>
</reference>
<dbReference type="Pfam" id="PF07027">
    <property type="entry name" value="DUF1318"/>
    <property type="match status" value="1"/>
</dbReference>